<keyword evidence="4" id="KW-0645">Protease</keyword>
<evidence type="ECO:0000313" key="5">
    <source>
        <dbReference type="Proteomes" id="UP000268033"/>
    </source>
</evidence>
<dbReference type="GO" id="GO:0006508">
    <property type="term" value="P:proteolysis"/>
    <property type="evidence" value="ECO:0007669"/>
    <property type="project" value="InterPro"/>
</dbReference>
<dbReference type="GO" id="GO:0004181">
    <property type="term" value="F:metallocarboxypeptidase activity"/>
    <property type="evidence" value="ECO:0007669"/>
    <property type="project" value="InterPro"/>
</dbReference>
<comment type="similarity">
    <text evidence="1">Belongs to the peptidase M14 family.</text>
</comment>
<comment type="caution">
    <text evidence="1">Lacks conserved residue(s) required for the propagation of feature annotation.</text>
</comment>
<feature type="signal peptide" evidence="2">
    <location>
        <begin position="1"/>
        <end position="16"/>
    </location>
</feature>
<dbReference type="PROSITE" id="PS52035">
    <property type="entry name" value="PEPTIDASE_M14"/>
    <property type="match status" value="1"/>
</dbReference>
<keyword evidence="4" id="KW-0121">Carboxypeptidase</keyword>
<dbReference type="STRING" id="584787.GCA_001247655_03363"/>
<keyword evidence="2" id="KW-0732">Signal</keyword>
<dbReference type="AlphaFoldDB" id="A0A3N1P367"/>
<feature type="chain" id="PRO_5018004600" evidence="2">
    <location>
        <begin position="17"/>
        <end position="834"/>
    </location>
</feature>
<dbReference type="SUPFAM" id="SSF52317">
    <property type="entry name" value="Class I glutamine amidotransferase-like"/>
    <property type="match status" value="1"/>
</dbReference>
<dbReference type="RefSeq" id="WP_123422524.1">
    <property type="nucleotide sequence ID" value="NZ_RJUL01000011.1"/>
</dbReference>
<evidence type="ECO:0000256" key="2">
    <source>
        <dbReference type="SAM" id="SignalP"/>
    </source>
</evidence>
<keyword evidence="4" id="KW-0378">Hydrolase</keyword>
<sequence>MKRLIPLLLTPLLAWAQSSSEYFPGESFNPALPSPEAVLGFGIGERHLRFDEQQRYLAALAGQSDRIKTINIGQTLEGRQQVLLAISSPKNLARLEAIRSQHLQVLEGKAQADLPSIVWLGYSVHGDEPSGANAAPLVAYWLAASDTQEVGAILDNTVVLMDPALNPDGLDRYANYANNMQGQHNSDSLSHRTRWQDFPAGRLSHYGFDLNRDWLLLTHPASQNRIRFWQQWLPAVFGDFHEMGPDSTFFMQPGVASRVNPLTPAQNQALTRQLAQSVAKGMDQQQRLYFTGESYDDFYWGKASSYGDALGAIGILYEQARARGMQVATPFGEMSFTFTIENQLTASKALLAGVLANKAALASYQGAFFKNALALADQDKTKGYVLKNPGDQARLDDLAALLSQHGIKVSKLGEDISLGGEKLHKGRDLFIDARQPQYRLLKSVFSRQTEFEDNTFYDVSAWNLGLAYNIEVLPVGGWSYSKALNGKPWQPAKAAPAPVTAHYAWAFDWADSRAPALLADVLRAGIKVFALPGEADNGQVHLKAGDMLIPAGAQQPAELVATLDRLSRRHGLAIQGMDSGFSQSGVSLGSRGLQRVTLPKVGLLVGRDINAQRAGGVWQSLDTKAGLAVTLLDDSVLPWLDLREFTHLIVPAAAPIALNPLQSQRLAQWVQQGGHLVLMTDAVAWGVHSGLLNAELVDDKARLASFSTDGQGYGDKGSHRAQTLIAGTQVLADLDPSHPLNYGLGSDTLALMRDHEVMLAKVAGEFTVPARYDAKPLLAGFMAPQNAKALAGTAAAVAQHFGQGTVVAFLDDVSFRGVQRGSERWLSNALYFNF</sequence>
<dbReference type="SUPFAM" id="SSF53187">
    <property type="entry name" value="Zn-dependent exopeptidases"/>
    <property type="match status" value="1"/>
</dbReference>
<dbReference type="Gene3D" id="3.40.630.10">
    <property type="entry name" value="Zn peptidases"/>
    <property type="match status" value="1"/>
</dbReference>
<dbReference type="Proteomes" id="UP000268033">
    <property type="component" value="Unassembled WGS sequence"/>
</dbReference>
<organism evidence="4 5">
    <name type="scientific">Gallaecimonas pentaromativorans</name>
    <dbReference type="NCBI Taxonomy" id="584787"/>
    <lineage>
        <taxon>Bacteria</taxon>
        <taxon>Pseudomonadati</taxon>
        <taxon>Pseudomonadota</taxon>
        <taxon>Gammaproteobacteria</taxon>
        <taxon>Enterobacterales</taxon>
        <taxon>Gallaecimonadaceae</taxon>
        <taxon>Gallaecimonas</taxon>
    </lineage>
</organism>
<proteinExistence type="inferred from homology"/>
<comment type="caution">
    <text evidence="4">The sequence shown here is derived from an EMBL/GenBank/DDBJ whole genome shotgun (WGS) entry which is preliminary data.</text>
</comment>
<evidence type="ECO:0000313" key="4">
    <source>
        <dbReference type="EMBL" id="ROQ22048.1"/>
    </source>
</evidence>
<protein>
    <submittedName>
        <fullName evidence="4">Zinc carboxypeptidase</fullName>
    </submittedName>
</protein>
<dbReference type="Pfam" id="PF00246">
    <property type="entry name" value="Peptidase_M14"/>
    <property type="match status" value="1"/>
</dbReference>
<dbReference type="GO" id="GO:0008270">
    <property type="term" value="F:zinc ion binding"/>
    <property type="evidence" value="ECO:0007669"/>
    <property type="project" value="InterPro"/>
</dbReference>
<accession>A0A3N1P367</accession>
<evidence type="ECO:0000256" key="1">
    <source>
        <dbReference type="PROSITE-ProRule" id="PRU01379"/>
    </source>
</evidence>
<keyword evidence="5" id="KW-1185">Reference proteome</keyword>
<dbReference type="EMBL" id="RJUL01000011">
    <property type="protein sequence ID" value="ROQ22048.1"/>
    <property type="molecule type" value="Genomic_DNA"/>
</dbReference>
<reference evidence="4 5" key="1">
    <citation type="submission" date="2018-11" db="EMBL/GenBank/DDBJ databases">
        <title>Genomic Encyclopedia of Type Strains, Phase IV (KMG-IV): sequencing the most valuable type-strain genomes for metagenomic binning, comparative biology and taxonomic classification.</title>
        <authorList>
            <person name="Goeker M."/>
        </authorList>
    </citation>
    <scope>NUCLEOTIDE SEQUENCE [LARGE SCALE GENOMIC DNA]</scope>
    <source>
        <strain evidence="4 5">DSM 21945</strain>
    </source>
</reference>
<name>A0A3N1P367_9GAMM</name>
<feature type="domain" description="Peptidase M14" evidence="3">
    <location>
        <begin position="46"/>
        <end position="354"/>
    </location>
</feature>
<evidence type="ECO:0000259" key="3">
    <source>
        <dbReference type="PROSITE" id="PS52035"/>
    </source>
</evidence>
<gene>
    <name evidence="4" type="ORF">EDC28_111150</name>
</gene>
<dbReference type="InterPro" id="IPR000834">
    <property type="entry name" value="Peptidase_M14"/>
</dbReference>
<dbReference type="InterPro" id="IPR029062">
    <property type="entry name" value="Class_I_gatase-like"/>
</dbReference>